<dbReference type="AlphaFoldDB" id="A0A1L9S458"/>
<dbReference type="STRING" id="1073090.A0A1L9S458"/>
<dbReference type="VEuPathDB" id="FungiDB:ASPZODRAFT_78173"/>
<dbReference type="Gene3D" id="2.60.40.10">
    <property type="entry name" value="Immunoglobulins"/>
    <property type="match status" value="1"/>
</dbReference>
<dbReference type="EMBL" id="KV878581">
    <property type="protein sequence ID" value="OJJ41965.1"/>
    <property type="molecule type" value="Genomic_DNA"/>
</dbReference>
<accession>A0A1L9S458</accession>
<evidence type="ECO:0008006" key="3">
    <source>
        <dbReference type="Google" id="ProtNLM"/>
    </source>
</evidence>
<dbReference type="SUPFAM" id="SSF81296">
    <property type="entry name" value="E set domains"/>
    <property type="match status" value="1"/>
</dbReference>
<organism evidence="1 2">
    <name type="scientific">Penicilliopsis zonata CBS 506.65</name>
    <dbReference type="NCBI Taxonomy" id="1073090"/>
    <lineage>
        <taxon>Eukaryota</taxon>
        <taxon>Fungi</taxon>
        <taxon>Dikarya</taxon>
        <taxon>Ascomycota</taxon>
        <taxon>Pezizomycotina</taxon>
        <taxon>Eurotiomycetes</taxon>
        <taxon>Eurotiomycetidae</taxon>
        <taxon>Eurotiales</taxon>
        <taxon>Aspergillaceae</taxon>
        <taxon>Penicilliopsis</taxon>
    </lineage>
</organism>
<gene>
    <name evidence="1" type="ORF">ASPZODRAFT_78173</name>
</gene>
<proteinExistence type="predicted"/>
<sequence length="87" mass="9858">MAPVTISIRRPTDTPAVFVAGSFSEPQWELLELTPSKAEAEDDAEFVFSRQLELPAGTYHFRFREGPEGTWFHDKTIPNGKPINKPR</sequence>
<dbReference type="GeneID" id="34616688"/>
<name>A0A1L9S458_9EURO</name>
<keyword evidence="2" id="KW-1185">Reference proteome</keyword>
<reference evidence="2" key="1">
    <citation type="journal article" date="2017" name="Genome Biol.">
        <title>Comparative genomics reveals high biological diversity and specific adaptations in the industrially and medically important fungal genus Aspergillus.</title>
        <authorList>
            <person name="de Vries R.P."/>
            <person name="Riley R."/>
            <person name="Wiebenga A."/>
            <person name="Aguilar-Osorio G."/>
            <person name="Amillis S."/>
            <person name="Uchima C.A."/>
            <person name="Anderluh G."/>
            <person name="Asadollahi M."/>
            <person name="Askin M."/>
            <person name="Barry K."/>
            <person name="Battaglia E."/>
            <person name="Bayram O."/>
            <person name="Benocci T."/>
            <person name="Braus-Stromeyer S.A."/>
            <person name="Caldana C."/>
            <person name="Canovas D."/>
            <person name="Cerqueira G.C."/>
            <person name="Chen F."/>
            <person name="Chen W."/>
            <person name="Choi C."/>
            <person name="Clum A."/>
            <person name="Dos Santos R.A."/>
            <person name="Damasio A.R."/>
            <person name="Diallinas G."/>
            <person name="Emri T."/>
            <person name="Fekete E."/>
            <person name="Flipphi M."/>
            <person name="Freyberg S."/>
            <person name="Gallo A."/>
            <person name="Gournas C."/>
            <person name="Habgood R."/>
            <person name="Hainaut M."/>
            <person name="Harispe M.L."/>
            <person name="Henrissat B."/>
            <person name="Hilden K.S."/>
            <person name="Hope R."/>
            <person name="Hossain A."/>
            <person name="Karabika E."/>
            <person name="Karaffa L."/>
            <person name="Karanyi Z."/>
            <person name="Krasevec N."/>
            <person name="Kuo A."/>
            <person name="Kusch H."/>
            <person name="LaButti K."/>
            <person name="Lagendijk E.L."/>
            <person name="Lapidus A."/>
            <person name="Levasseur A."/>
            <person name="Lindquist E."/>
            <person name="Lipzen A."/>
            <person name="Logrieco A.F."/>
            <person name="MacCabe A."/>
            <person name="Maekelae M.R."/>
            <person name="Malavazi I."/>
            <person name="Melin P."/>
            <person name="Meyer V."/>
            <person name="Mielnichuk N."/>
            <person name="Miskei M."/>
            <person name="Molnar A.P."/>
            <person name="Mule G."/>
            <person name="Ngan C.Y."/>
            <person name="Orejas M."/>
            <person name="Orosz E."/>
            <person name="Ouedraogo J.P."/>
            <person name="Overkamp K.M."/>
            <person name="Park H.-S."/>
            <person name="Perrone G."/>
            <person name="Piumi F."/>
            <person name="Punt P.J."/>
            <person name="Ram A.F."/>
            <person name="Ramon A."/>
            <person name="Rauscher S."/>
            <person name="Record E."/>
            <person name="Riano-Pachon D.M."/>
            <person name="Robert V."/>
            <person name="Roehrig J."/>
            <person name="Ruller R."/>
            <person name="Salamov A."/>
            <person name="Salih N.S."/>
            <person name="Samson R.A."/>
            <person name="Sandor E."/>
            <person name="Sanguinetti M."/>
            <person name="Schuetze T."/>
            <person name="Sepcic K."/>
            <person name="Shelest E."/>
            <person name="Sherlock G."/>
            <person name="Sophianopoulou V."/>
            <person name="Squina F.M."/>
            <person name="Sun H."/>
            <person name="Susca A."/>
            <person name="Todd R.B."/>
            <person name="Tsang A."/>
            <person name="Unkles S.E."/>
            <person name="van de Wiele N."/>
            <person name="van Rossen-Uffink D."/>
            <person name="Oliveira J.V."/>
            <person name="Vesth T.C."/>
            <person name="Visser J."/>
            <person name="Yu J.-H."/>
            <person name="Zhou M."/>
            <person name="Andersen M.R."/>
            <person name="Archer D.B."/>
            <person name="Baker S.E."/>
            <person name="Benoit I."/>
            <person name="Brakhage A.A."/>
            <person name="Braus G.H."/>
            <person name="Fischer R."/>
            <person name="Frisvad J.C."/>
            <person name="Goldman G.H."/>
            <person name="Houbraken J."/>
            <person name="Oakley B."/>
            <person name="Pocsi I."/>
            <person name="Scazzocchio C."/>
            <person name="Seiboth B."/>
            <person name="vanKuyk P.A."/>
            <person name="Wortman J."/>
            <person name="Dyer P.S."/>
            <person name="Grigoriev I.V."/>
        </authorList>
    </citation>
    <scope>NUCLEOTIDE SEQUENCE [LARGE SCALE GENOMIC DNA]</scope>
    <source>
        <strain evidence="2">CBS 506.65</strain>
    </source>
</reference>
<dbReference type="RefSeq" id="XP_022576475.1">
    <property type="nucleotide sequence ID" value="XM_022730224.1"/>
</dbReference>
<dbReference type="CDD" id="cd02859">
    <property type="entry name" value="E_set_AMPKbeta_like_N"/>
    <property type="match status" value="1"/>
</dbReference>
<dbReference type="OrthoDB" id="5350410at2759"/>
<dbReference type="InterPro" id="IPR013783">
    <property type="entry name" value="Ig-like_fold"/>
</dbReference>
<dbReference type="InterPro" id="IPR014756">
    <property type="entry name" value="Ig_E-set"/>
</dbReference>
<protein>
    <recommendedName>
        <fullName evidence="3">AMP-activated protein kinase glycogen-binding domain-containing protein</fullName>
    </recommendedName>
</protein>
<evidence type="ECO:0000313" key="1">
    <source>
        <dbReference type="EMBL" id="OJJ41965.1"/>
    </source>
</evidence>
<dbReference type="Proteomes" id="UP000184188">
    <property type="component" value="Unassembled WGS sequence"/>
</dbReference>
<evidence type="ECO:0000313" key="2">
    <source>
        <dbReference type="Proteomes" id="UP000184188"/>
    </source>
</evidence>